<gene>
    <name evidence="1" type="ORF">CBS1_00275</name>
</gene>
<sequence>MTFPADTQTPILLTQPATIKLQSNVICTLRLEEIIADVSLLTLGSLGNISLAQDIGKYVGWYVKSRGFSYYIVGPLDTLSIDDEDYFYRVNKSPYITADVYEKFSAGLSIAGIIPVFDGTGKIDANLISSLITRKLTYPVLVEDQGKATLLQNLGYRGTFIVRIGDRFTFLNGLPKMLYWSIKPPEIESLRRSVLLNSIIYISPGEINVRKPFSTSGVVVYSADQFVISEARIALEKKSAPGRIPW</sequence>
<organism evidence="1 2">
    <name type="scientific">Fervidobacterium changbaicum</name>
    <dbReference type="NCBI Taxonomy" id="310769"/>
    <lineage>
        <taxon>Bacteria</taxon>
        <taxon>Thermotogati</taxon>
        <taxon>Thermotogota</taxon>
        <taxon>Thermotogae</taxon>
        <taxon>Thermotogales</taxon>
        <taxon>Fervidobacteriaceae</taxon>
        <taxon>Fervidobacterium</taxon>
    </lineage>
</organism>
<reference evidence="1 2" key="1">
    <citation type="submission" date="2018-01" db="EMBL/GenBank/DDBJ databases">
        <title>The whole genome sequencing and assembly of Fervidobacterium changbaicum CBS-1 strain.</title>
        <authorList>
            <person name="Kim J.-Y."/>
            <person name="Park M.-K."/>
            <person name="Yi H."/>
            <person name="Bahn Y.-S."/>
            <person name="Kim J.F."/>
            <person name="Lee D.-W."/>
        </authorList>
    </citation>
    <scope>NUCLEOTIDE SEQUENCE [LARGE SCALE GENOMIC DNA]</scope>
    <source>
        <strain evidence="1 2">CBS-1</strain>
    </source>
</reference>
<evidence type="ECO:0000313" key="1">
    <source>
        <dbReference type="EMBL" id="QAV32325.1"/>
    </source>
</evidence>
<evidence type="ECO:0000313" key="2">
    <source>
        <dbReference type="Proteomes" id="UP000288947"/>
    </source>
</evidence>
<accession>A0AAE5X9G2</accession>
<name>A0AAE5X9G2_9BACT</name>
<dbReference type="RefSeq" id="WP_090222336.1">
    <property type="nucleotide sequence ID" value="NZ_FNDL01000008.1"/>
</dbReference>
<keyword evidence="2" id="KW-1185">Reference proteome</keyword>
<proteinExistence type="predicted"/>
<protein>
    <submittedName>
        <fullName evidence="1">Uncharacterized protein</fullName>
    </submittedName>
</protein>
<dbReference type="AlphaFoldDB" id="A0AAE5X9G2"/>
<dbReference type="Proteomes" id="UP000288947">
    <property type="component" value="Chromosome"/>
</dbReference>
<dbReference type="EMBL" id="CP026721">
    <property type="protein sequence ID" value="QAV32325.1"/>
    <property type="molecule type" value="Genomic_DNA"/>
</dbReference>